<name>A0A1H9XDC1_BUTFI</name>
<dbReference type="Proteomes" id="UP000182584">
    <property type="component" value="Unassembled WGS sequence"/>
</dbReference>
<protein>
    <submittedName>
        <fullName evidence="2">Uncharacterized protein</fullName>
    </submittedName>
</protein>
<gene>
    <name evidence="2" type="ORF">SAMN04487884_1603</name>
</gene>
<proteinExistence type="predicted"/>
<reference evidence="2 3" key="1">
    <citation type="submission" date="2016-10" db="EMBL/GenBank/DDBJ databases">
        <authorList>
            <person name="de Groot N.N."/>
        </authorList>
    </citation>
    <scope>NUCLEOTIDE SEQUENCE [LARGE SCALE GENOMIC DNA]</scope>
    <source>
        <strain evidence="2 3">AR40</strain>
    </source>
</reference>
<dbReference type="OrthoDB" id="2066348at2"/>
<feature type="region of interest" description="Disordered" evidence="1">
    <location>
        <begin position="148"/>
        <end position="187"/>
    </location>
</feature>
<dbReference type="RefSeq" id="WP_074759246.1">
    <property type="nucleotide sequence ID" value="NZ_FOGJ01000060.1"/>
</dbReference>
<feature type="compositionally biased region" description="Basic and acidic residues" evidence="1">
    <location>
        <begin position="161"/>
        <end position="178"/>
    </location>
</feature>
<organism evidence="2 3">
    <name type="scientific">Butyrivibrio fibrisolvens</name>
    <dbReference type="NCBI Taxonomy" id="831"/>
    <lineage>
        <taxon>Bacteria</taxon>
        <taxon>Bacillati</taxon>
        <taxon>Bacillota</taxon>
        <taxon>Clostridia</taxon>
        <taxon>Lachnospirales</taxon>
        <taxon>Lachnospiraceae</taxon>
        <taxon>Butyrivibrio</taxon>
    </lineage>
</organism>
<evidence type="ECO:0000256" key="1">
    <source>
        <dbReference type="SAM" id="MobiDB-lite"/>
    </source>
</evidence>
<dbReference type="AlphaFoldDB" id="A0A1H9XDC1"/>
<dbReference type="EMBL" id="FOGJ01000060">
    <property type="protein sequence ID" value="SES44122.1"/>
    <property type="molecule type" value="Genomic_DNA"/>
</dbReference>
<sequence length="211" mass="23910">MINTNYVKIGKGEQINGNPEVKPSEKKCSAQIKAEFVKGIMDRINGDDFESEEERQAFENKIQQKIKNGAKLSAKEMAYIRRTNPYIYQQVVRVQQRREALKEQLRHCRTKEEAQQVMSNAMTSISDKDPARDAMIAAIQNVSQQFRDSEAYQKLPDTEEDLKKAKKSDSTMEDPFKEDAEEDDDSMVSYSFGLGGYQEAVTGEASFNAGA</sequence>
<evidence type="ECO:0000313" key="3">
    <source>
        <dbReference type="Proteomes" id="UP000182584"/>
    </source>
</evidence>
<accession>A0A1H9XDC1</accession>
<evidence type="ECO:0000313" key="2">
    <source>
        <dbReference type="EMBL" id="SES44122.1"/>
    </source>
</evidence>